<keyword evidence="4 8" id="KW-0812">Transmembrane</keyword>
<evidence type="ECO:0000256" key="2">
    <source>
        <dbReference type="ARBA" id="ARBA00022475"/>
    </source>
</evidence>
<comment type="function">
    <text evidence="8">Catalyzes the phospholipid dependent N-acylation of the N-terminal cysteine of apolipoprotein, the last step in lipoprotein maturation.</text>
</comment>
<evidence type="ECO:0000313" key="10">
    <source>
        <dbReference type="EMBL" id="PTL34965.1"/>
    </source>
</evidence>
<dbReference type="SUPFAM" id="SSF56317">
    <property type="entry name" value="Carbon-nitrogen hydrolase"/>
    <property type="match status" value="1"/>
</dbReference>
<evidence type="ECO:0000256" key="4">
    <source>
        <dbReference type="ARBA" id="ARBA00022692"/>
    </source>
</evidence>
<feature type="transmembrane region" description="Helical" evidence="8">
    <location>
        <begin position="186"/>
        <end position="204"/>
    </location>
</feature>
<proteinExistence type="inferred from homology"/>
<dbReference type="EC" id="2.3.1.269" evidence="8"/>
<dbReference type="Pfam" id="PF20154">
    <property type="entry name" value="LNT_N"/>
    <property type="match status" value="1"/>
</dbReference>
<dbReference type="PANTHER" id="PTHR38686">
    <property type="entry name" value="APOLIPOPROTEIN N-ACYLTRANSFERASE"/>
    <property type="match status" value="1"/>
</dbReference>
<dbReference type="InterPro" id="IPR036526">
    <property type="entry name" value="C-N_Hydrolase_sf"/>
</dbReference>
<reference evidence="11" key="2">
    <citation type="journal article" date="2018" name="Environ. Microbiol.">
        <title>Bloom of a denitrifying methanotroph, 'Candidatus Methylomirabilis limnetica', in a deep stratified lake.</title>
        <authorList>
            <person name="Graf J.S."/>
            <person name="Mayr M.J."/>
            <person name="Marchant H.K."/>
            <person name="Tienken D."/>
            <person name="Hach P.F."/>
            <person name="Brand A."/>
            <person name="Schubert C.J."/>
            <person name="Kuypers M.M."/>
            <person name="Milucka J."/>
        </authorList>
    </citation>
    <scope>NUCLEOTIDE SEQUENCE [LARGE SCALE GENOMIC DNA]</scope>
    <source>
        <strain evidence="11">Zug</strain>
    </source>
</reference>
<dbReference type="CDD" id="cd07571">
    <property type="entry name" value="ALP_N-acyl_transferase"/>
    <property type="match status" value="1"/>
</dbReference>
<dbReference type="InterPro" id="IPR004563">
    <property type="entry name" value="Apolipo_AcylTrfase"/>
</dbReference>
<dbReference type="OrthoDB" id="9804277at2"/>
<comment type="similarity">
    <text evidence="8">Belongs to the CN hydrolase family. Apolipoprotein N-acyltransferase subfamily.</text>
</comment>
<evidence type="ECO:0000256" key="1">
    <source>
        <dbReference type="ARBA" id="ARBA00004651"/>
    </source>
</evidence>
<dbReference type="Pfam" id="PF00795">
    <property type="entry name" value="CN_hydrolase"/>
    <property type="match status" value="1"/>
</dbReference>
<name>A0A2T4TV21_9BACT</name>
<dbReference type="NCBIfam" id="TIGR00546">
    <property type="entry name" value="lnt"/>
    <property type="match status" value="1"/>
</dbReference>
<dbReference type="Proteomes" id="UP000241436">
    <property type="component" value="Unassembled WGS sequence"/>
</dbReference>
<comment type="caution">
    <text evidence="10">The sequence shown here is derived from an EMBL/GenBank/DDBJ whole genome shotgun (WGS) entry which is preliminary data.</text>
</comment>
<dbReference type="PROSITE" id="PS50263">
    <property type="entry name" value="CN_HYDROLASE"/>
    <property type="match status" value="1"/>
</dbReference>
<dbReference type="GO" id="GO:0005886">
    <property type="term" value="C:plasma membrane"/>
    <property type="evidence" value="ECO:0007669"/>
    <property type="project" value="UniProtKB-SubCell"/>
</dbReference>
<comment type="pathway">
    <text evidence="8">Protein modification; lipoprotein biosynthesis (N-acyl transfer).</text>
</comment>
<feature type="transmembrane region" description="Helical" evidence="8">
    <location>
        <begin position="151"/>
        <end position="174"/>
    </location>
</feature>
<dbReference type="InterPro" id="IPR003010">
    <property type="entry name" value="C-N_Hydrolase"/>
</dbReference>
<keyword evidence="3 8" id="KW-0808">Transferase</keyword>
<organism evidence="10 11">
    <name type="scientific">Candidatus Methylomirabilis limnetica</name>
    <dbReference type="NCBI Taxonomy" id="2033718"/>
    <lineage>
        <taxon>Bacteria</taxon>
        <taxon>Candidatus Methylomirabilota</taxon>
        <taxon>Candidatus Methylomirabilia</taxon>
        <taxon>Candidatus Methylomirabilales</taxon>
        <taxon>Candidatus Methylomirabilaceae</taxon>
        <taxon>Candidatus Methylomirabilis</taxon>
    </lineage>
</organism>
<evidence type="ECO:0000256" key="5">
    <source>
        <dbReference type="ARBA" id="ARBA00022989"/>
    </source>
</evidence>
<dbReference type="GO" id="GO:0042158">
    <property type="term" value="P:lipoprotein biosynthetic process"/>
    <property type="evidence" value="ECO:0007669"/>
    <property type="project" value="UniProtKB-UniRule"/>
</dbReference>
<evidence type="ECO:0000256" key="6">
    <source>
        <dbReference type="ARBA" id="ARBA00023136"/>
    </source>
</evidence>
<dbReference type="GO" id="GO:0016410">
    <property type="term" value="F:N-acyltransferase activity"/>
    <property type="evidence" value="ECO:0007669"/>
    <property type="project" value="UniProtKB-UniRule"/>
</dbReference>
<dbReference type="Gene3D" id="3.60.110.10">
    <property type="entry name" value="Carbon-nitrogen hydrolase"/>
    <property type="match status" value="1"/>
</dbReference>
<comment type="catalytic activity">
    <reaction evidence="8">
        <text>N-terminal S-1,2-diacyl-sn-glyceryl-L-cysteinyl-[lipoprotein] + a glycerophospholipid = N-acyl-S-1,2-diacyl-sn-glyceryl-L-cysteinyl-[lipoprotein] + a 2-acyl-sn-glycero-3-phospholipid + H(+)</text>
        <dbReference type="Rhea" id="RHEA:48228"/>
        <dbReference type="Rhea" id="RHEA-COMP:14681"/>
        <dbReference type="Rhea" id="RHEA-COMP:14684"/>
        <dbReference type="ChEBI" id="CHEBI:15378"/>
        <dbReference type="ChEBI" id="CHEBI:136912"/>
        <dbReference type="ChEBI" id="CHEBI:140656"/>
        <dbReference type="ChEBI" id="CHEBI:140657"/>
        <dbReference type="ChEBI" id="CHEBI:140660"/>
        <dbReference type="EC" id="2.3.1.269"/>
    </reaction>
</comment>
<evidence type="ECO:0000256" key="7">
    <source>
        <dbReference type="ARBA" id="ARBA00023315"/>
    </source>
</evidence>
<dbReference type="RefSeq" id="WP_107563910.1">
    <property type="nucleotide sequence ID" value="NZ_NVQC01000036.1"/>
</dbReference>
<accession>A0A2T4TV21</accession>
<keyword evidence="2 8" id="KW-1003">Cell membrane</keyword>
<keyword evidence="11" id="KW-1185">Reference proteome</keyword>
<keyword evidence="6 8" id="KW-0472">Membrane</keyword>
<evidence type="ECO:0000313" key="11">
    <source>
        <dbReference type="Proteomes" id="UP000241436"/>
    </source>
</evidence>
<keyword evidence="5 8" id="KW-1133">Transmembrane helix</keyword>
<protein>
    <recommendedName>
        <fullName evidence="8">Apolipoprotein N-acyltransferase</fullName>
        <shortName evidence="8">ALP N-acyltransferase</shortName>
        <ecNumber evidence="8">2.3.1.269</ecNumber>
    </recommendedName>
</protein>
<dbReference type="InterPro" id="IPR045378">
    <property type="entry name" value="LNT_N"/>
</dbReference>
<dbReference type="UniPathway" id="UPA00666"/>
<evidence type="ECO:0000256" key="3">
    <source>
        <dbReference type="ARBA" id="ARBA00022679"/>
    </source>
</evidence>
<dbReference type="AlphaFoldDB" id="A0A2T4TV21"/>
<feature type="transmembrane region" description="Helical" evidence="8">
    <location>
        <begin position="81"/>
        <end position="100"/>
    </location>
</feature>
<feature type="transmembrane region" description="Helical" evidence="8">
    <location>
        <begin position="55"/>
        <end position="75"/>
    </location>
</feature>
<dbReference type="HAMAP" id="MF_01148">
    <property type="entry name" value="Lnt"/>
    <property type="match status" value="1"/>
</dbReference>
<reference evidence="10 11" key="1">
    <citation type="submission" date="2017-09" db="EMBL/GenBank/DDBJ databases">
        <title>Bloom of a denitrifying methanotroph, Candidatus Methylomirabilis limnetica, in a deep stratified lake.</title>
        <authorList>
            <person name="Graf J.S."/>
            <person name="Marchant H.K."/>
            <person name="Tienken D."/>
            <person name="Hach P.F."/>
            <person name="Brand A."/>
            <person name="Schubert C.J."/>
            <person name="Kuypers M.M."/>
            <person name="Milucka J."/>
        </authorList>
    </citation>
    <scope>NUCLEOTIDE SEQUENCE [LARGE SCALE GENOMIC DNA]</scope>
    <source>
        <strain evidence="10 11">Zug</strain>
    </source>
</reference>
<dbReference type="EMBL" id="NVQC01000036">
    <property type="protein sequence ID" value="PTL34965.1"/>
    <property type="molecule type" value="Genomic_DNA"/>
</dbReference>
<sequence length="518" mass="56070">MTSILLAALSAGLLILAFPSPDLGWLAFVALIPLLLAIRGMAPVRAFYLGTLAGWLFYLISVSWVTHSMSVYGGVPVALSALALVLLAAYLSLYIGLFAMGTSWMASAPWPLNLLVPSALWVGLEYLRTYALTGFPWILLGYTQYRHISLLPIASVAGVYGLSFLVVLINIALAQWVGGAPARFRSIVFAGALTLALLAAPRLLSPPATSAGSEQAIRVALVQGNIDQGSKWDTAMQAATIERYRSLSLEAAKYAPALIVWPETAVPFFLRHEPALQGRVLDIAAETGSYLLVGSPDAEPPAAANGGTRYHNSAFLISPKRELLSRYDKIHMVPFGEYVPLGSILSFVHKLAYGIGDFEGGRTYTIFDTPGGRFGATICYEAIFPDQVRRHVKEGAEFLVNITNDAWFGRSAAPAQHLAMAALRAAENRRYLIRAANTGISAIVDPSGRILQASDIFVPTVITDQIRVERTQTFYTRHGDLFAWVCVIFIVVVSMATWARSAVRIASVSAAASHRRTQ</sequence>
<gene>
    <name evidence="8 10" type="primary">lnt</name>
    <name evidence="10" type="ORF">CLG94_12135</name>
</gene>
<feature type="transmembrane region" description="Helical" evidence="8">
    <location>
        <begin position="112"/>
        <end position="131"/>
    </location>
</feature>
<feature type="transmembrane region" description="Helical" evidence="8">
    <location>
        <begin position="481"/>
        <end position="499"/>
    </location>
</feature>
<evidence type="ECO:0000259" key="9">
    <source>
        <dbReference type="PROSITE" id="PS50263"/>
    </source>
</evidence>
<feature type="domain" description="CN hydrolase" evidence="9">
    <location>
        <begin position="222"/>
        <end position="468"/>
    </location>
</feature>
<comment type="subcellular location">
    <subcellularLocation>
        <location evidence="1 8">Cell membrane</location>
        <topology evidence="1 8">Multi-pass membrane protein</topology>
    </subcellularLocation>
</comment>
<keyword evidence="10" id="KW-0449">Lipoprotein</keyword>
<evidence type="ECO:0000256" key="8">
    <source>
        <dbReference type="HAMAP-Rule" id="MF_01148"/>
    </source>
</evidence>
<keyword evidence="7 8" id="KW-0012">Acyltransferase</keyword>
<dbReference type="PANTHER" id="PTHR38686:SF1">
    <property type="entry name" value="APOLIPOPROTEIN N-ACYLTRANSFERASE"/>
    <property type="match status" value="1"/>
</dbReference>